<feature type="compositionally biased region" description="Basic and acidic residues" evidence="1">
    <location>
        <begin position="178"/>
        <end position="199"/>
    </location>
</feature>
<protein>
    <recommendedName>
        <fullName evidence="4">DUF222 domain-containing protein</fullName>
    </recommendedName>
</protein>
<feature type="region of interest" description="Disordered" evidence="1">
    <location>
        <begin position="789"/>
        <end position="988"/>
    </location>
</feature>
<feature type="compositionally biased region" description="Basic and acidic residues" evidence="1">
    <location>
        <begin position="760"/>
        <end position="771"/>
    </location>
</feature>
<dbReference type="RefSeq" id="WP_281874824.1">
    <property type="nucleotide sequence ID" value="NZ_AP026978.1"/>
</dbReference>
<feature type="compositionally biased region" description="Polar residues" evidence="1">
    <location>
        <begin position="666"/>
        <end position="676"/>
    </location>
</feature>
<feature type="compositionally biased region" description="Low complexity" evidence="1">
    <location>
        <begin position="441"/>
        <end position="459"/>
    </location>
</feature>
<feature type="compositionally biased region" description="Polar residues" evidence="1">
    <location>
        <begin position="547"/>
        <end position="568"/>
    </location>
</feature>
<feature type="compositionally biased region" description="Basic and acidic residues" evidence="1">
    <location>
        <begin position="345"/>
        <end position="356"/>
    </location>
</feature>
<feature type="compositionally biased region" description="Basic and acidic residues" evidence="1">
    <location>
        <begin position="207"/>
        <end position="218"/>
    </location>
</feature>
<evidence type="ECO:0000313" key="2">
    <source>
        <dbReference type="EMBL" id="BDU01698.1"/>
    </source>
</evidence>
<feature type="region of interest" description="Disordered" evidence="1">
    <location>
        <begin position="127"/>
        <end position="776"/>
    </location>
</feature>
<name>A0ABM8D2V4_9NOCA</name>
<feature type="compositionally biased region" description="Low complexity" evidence="1">
    <location>
        <begin position="742"/>
        <end position="755"/>
    </location>
</feature>
<reference evidence="2 3" key="1">
    <citation type="submission" date="2022-11" db="EMBL/GenBank/DDBJ databases">
        <title>Genome Sequencing of Nocardia sp. ON39_IFM12276 and assembly.</title>
        <authorList>
            <person name="Shimojima M."/>
            <person name="Toyokawa M."/>
            <person name="Uesaka K."/>
        </authorList>
    </citation>
    <scope>NUCLEOTIDE SEQUENCE [LARGE SCALE GENOMIC DNA]</scope>
    <source>
        <strain evidence="2 3">IFM 12276</strain>
    </source>
</reference>
<evidence type="ECO:0000256" key="1">
    <source>
        <dbReference type="SAM" id="MobiDB-lite"/>
    </source>
</evidence>
<feature type="compositionally biased region" description="Basic and acidic residues" evidence="1">
    <location>
        <begin position="303"/>
        <end position="318"/>
    </location>
</feature>
<evidence type="ECO:0008006" key="4">
    <source>
        <dbReference type="Google" id="ProtNLM"/>
    </source>
</evidence>
<feature type="compositionally biased region" description="Basic and acidic residues" evidence="1">
    <location>
        <begin position="242"/>
        <end position="259"/>
    </location>
</feature>
<feature type="compositionally biased region" description="Low complexity" evidence="1">
    <location>
        <begin position="595"/>
        <end position="607"/>
    </location>
</feature>
<evidence type="ECO:0000313" key="3">
    <source>
        <dbReference type="Proteomes" id="UP001317870"/>
    </source>
</evidence>
<dbReference type="Proteomes" id="UP001317870">
    <property type="component" value="Chromosome"/>
</dbReference>
<feature type="compositionally biased region" description="Basic and acidic residues" evidence="1">
    <location>
        <begin position="469"/>
        <end position="482"/>
    </location>
</feature>
<dbReference type="EMBL" id="AP026978">
    <property type="protein sequence ID" value="BDU01698.1"/>
    <property type="molecule type" value="Genomic_DNA"/>
</dbReference>
<feature type="compositionally biased region" description="Polar residues" evidence="1">
    <location>
        <begin position="637"/>
        <end position="647"/>
    </location>
</feature>
<feature type="compositionally biased region" description="Basic and acidic residues" evidence="1">
    <location>
        <begin position="576"/>
        <end position="594"/>
    </location>
</feature>
<feature type="compositionally biased region" description="Basic and acidic residues" evidence="1">
    <location>
        <begin position="400"/>
        <end position="439"/>
    </location>
</feature>
<feature type="compositionally biased region" description="Low complexity" evidence="1">
    <location>
        <begin position="929"/>
        <end position="941"/>
    </location>
</feature>
<feature type="region of interest" description="Disordered" evidence="1">
    <location>
        <begin position="69"/>
        <end position="92"/>
    </location>
</feature>
<feature type="compositionally biased region" description="Basic and acidic residues" evidence="1">
    <location>
        <begin position="134"/>
        <end position="145"/>
    </location>
</feature>
<gene>
    <name evidence="2" type="ORF">IFM12276_47260</name>
</gene>
<proteinExistence type="predicted"/>
<organism evidence="2 3">
    <name type="scientific">Nocardia sputorum</name>
    <dbReference type="NCBI Taxonomy" id="2984338"/>
    <lineage>
        <taxon>Bacteria</taxon>
        <taxon>Bacillati</taxon>
        <taxon>Actinomycetota</taxon>
        <taxon>Actinomycetes</taxon>
        <taxon>Mycobacteriales</taxon>
        <taxon>Nocardiaceae</taxon>
        <taxon>Nocardia</taxon>
    </lineage>
</organism>
<feature type="compositionally biased region" description="Polar residues" evidence="1">
    <location>
        <begin position="804"/>
        <end position="841"/>
    </location>
</feature>
<feature type="compositionally biased region" description="Low complexity" evidence="1">
    <location>
        <begin position="379"/>
        <end position="397"/>
    </location>
</feature>
<keyword evidence="3" id="KW-1185">Reference proteome</keyword>
<sequence>MSQPSRIDTGELRVLVSTLERLIVDASRTVGELKAAIASAEALVGDGLDRAEVAFTPAAVEIPAAEVAPEAADAPERKAMPTPWARKTSATPWSRRVVRPCPTVPSAPVRASAPPEVAAVELSAPLRPSAARSSKYESAARRTDALDNPASVRRTDAADGSAPPGAITVDSALIQRPGRADRSAPADRTDDADVRRTDLPEAFAPMHRTDVARHRIDAPGHPTPNRRTDAGSRQTALPDDASSLRRADATSHRRTDLPEHSAPIHRTDTASHRRPGPPDTSGPIEPTGLSTPPVETAGFQSRNRADGGPRRPRIDAAERAAFVPEIDVVLRLPRANGADTGTPHRHTDDQRPKDYPAEAEPSPESNSAPIRQTHLADESTSAPTSNSSSAPTSTPASDRFAPHQHTDTADDRRPENRPENARPDPESDNGRIRGTRLADESTSAPTGNSSSAPTSTPASDRFAPHQHPHTADDRRPEDRPADAEPGPGNNSKPIRQTRRADDSPSARPGGPEFDSAPLPEPTRQTGDRHDIDRPGGGTDSGEAVRTVETSAPQRDTAPSTETRSTIDTANGVAPSEKTELPHRPEATRHSDIKPDSTATPADGAADDAAPKIRTPPLPAQVGIVGGSGGRRMAGEPDSTSSDSTSVLRTDLPDGSATTPMLGGSAATPTIGGSTATPMLGASVPPTIGAPVPPIEPADSPAVPQPAINPDDSVPTPRKDVAERPTSAPEAHATSHPDHIAHSRAANHPAARPADATFPHATDEPVSRRRTDTGSTATQLIDALRFSWIDASPDPRVGSPGAATTDPTSQTESDPQTGKTDSWRQPSGSTQACEVSGRTGNTAPPAPGPQGESALIPQPGRTDAAALGRRPDAPHQPTPIDDTTSAHRPVPPPRSVPADGSDRPGPAQHSTRAPRTDDARPRQAVPRITGSANSAPGSASAPQHTDSTRDASTRTNSAPARNKGRAPLERTGTAHRAAAPEPTGPDPSEALRIAREMSARHGLEVVGFDAATVDVQVIREIASALDELLTKYPIPLRGVELTDDAESRPRPARGPAEQSAESAIWIVLDRAALNPPAPVETRRIFRRRGPAERPVYTAVAREFAGALDAAGGFRARQEALRTLINESLRGGGGGLGLLDPGRALIDGFTEVVLRGERAGASAKELHGALVKMARAESSDGLTA</sequence>
<accession>A0ABM8D2V4</accession>